<evidence type="ECO:0000256" key="2">
    <source>
        <dbReference type="ARBA" id="ARBA00022475"/>
    </source>
</evidence>
<dbReference type="Pfam" id="PF13231">
    <property type="entry name" value="PMT_2"/>
    <property type="match status" value="1"/>
</dbReference>
<dbReference type="GO" id="GO:0005886">
    <property type="term" value="C:plasma membrane"/>
    <property type="evidence" value="ECO:0007669"/>
    <property type="project" value="UniProtKB-SubCell"/>
</dbReference>
<keyword evidence="2" id="KW-1003">Cell membrane</keyword>
<feature type="transmembrane region" description="Helical" evidence="8">
    <location>
        <begin position="346"/>
        <end position="364"/>
    </location>
</feature>
<dbReference type="Proteomes" id="UP000095395">
    <property type="component" value="Unassembled WGS sequence"/>
</dbReference>
<evidence type="ECO:0000313" key="11">
    <source>
        <dbReference type="Proteomes" id="UP000095395"/>
    </source>
</evidence>
<evidence type="ECO:0000256" key="1">
    <source>
        <dbReference type="ARBA" id="ARBA00004651"/>
    </source>
</evidence>
<organism evidence="10 11">
    <name type="scientific">Roseburia inulinivorans</name>
    <dbReference type="NCBI Taxonomy" id="360807"/>
    <lineage>
        <taxon>Bacteria</taxon>
        <taxon>Bacillati</taxon>
        <taxon>Bacillota</taxon>
        <taxon>Clostridia</taxon>
        <taxon>Lachnospirales</taxon>
        <taxon>Lachnospiraceae</taxon>
        <taxon>Roseburia</taxon>
    </lineage>
</organism>
<keyword evidence="4" id="KW-0808">Transferase</keyword>
<feature type="transmembrane region" description="Helical" evidence="8">
    <location>
        <begin position="7"/>
        <end position="29"/>
    </location>
</feature>
<dbReference type="InterPro" id="IPR038731">
    <property type="entry name" value="RgtA/B/C-like"/>
</dbReference>
<reference evidence="10 11" key="1">
    <citation type="submission" date="2015-09" db="EMBL/GenBank/DDBJ databases">
        <authorList>
            <consortium name="Pathogen Informatics"/>
        </authorList>
    </citation>
    <scope>NUCLEOTIDE SEQUENCE [LARGE SCALE GENOMIC DNA]</scope>
    <source>
        <strain evidence="10 11">2789STDY5608835</strain>
    </source>
</reference>
<proteinExistence type="predicted"/>
<dbReference type="AlphaFoldDB" id="A0A173XJ65"/>
<comment type="subcellular location">
    <subcellularLocation>
        <location evidence="1">Cell membrane</location>
        <topology evidence="1">Multi-pass membrane protein</topology>
    </subcellularLocation>
</comment>
<evidence type="ECO:0000256" key="8">
    <source>
        <dbReference type="SAM" id="Phobius"/>
    </source>
</evidence>
<evidence type="ECO:0000256" key="7">
    <source>
        <dbReference type="ARBA" id="ARBA00023136"/>
    </source>
</evidence>
<dbReference type="EMBL" id="CYYR01000003">
    <property type="protein sequence ID" value="CUN51892.1"/>
    <property type="molecule type" value="Genomic_DNA"/>
</dbReference>
<feature type="transmembrane region" description="Helical" evidence="8">
    <location>
        <begin position="133"/>
        <end position="154"/>
    </location>
</feature>
<evidence type="ECO:0000256" key="5">
    <source>
        <dbReference type="ARBA" id="ARBA00022692"/>
    </source>
</evidence>
<feature type="transmembrane region" description="Helical" evidence="8">
    <location>
        <begin position="376"/>
        <end position="393"/>
    </location>
</feature>
<feature type="transmembrane region" description="Helical" evidence="8">
    <location>
        <begin position="295"/>
        <end position="314"/>
    </location>
</feature>
<name>A0A173XJ65_9FIRM</name>
<dbReference type="RefSeq" id="WP_055301291.1">
    <property type="nucleotide sequence ID" value="NZ_CYYR01000003.1"/>
</dbReference>
<keyword evidence="7 8" id="KW-0472">Membrane</keyword>
<keyword evidence="6 8" id="KW-1133">Transmembrane helix</keyword>
<feature type="transmembrane region" description="Helical" evidence="8">
    <location>
        <begin position="211"/>
        <end position="232"/>
    </location>
</feature>
<gene>
    <name evidence="10" type="ORF">ERS852392_00613</name>
</gene>
<dbReference type="InterPro" id="IPR050297">
    <property type="entry name" value="LipidA_mod_glycosyltrf_83"/>
</dbReference>
<evidence type="ECO:0000256" key="6">
    <source>
        <dbReference type="ARBA" id="ARBA00022989"/>
    </source>
</evidence>
<feature type="transmembrane region" description="Helical" evidence="8">
    <location>
        <begin position="266"/>
        <end position="283"/>
    </location>
</feature>
<evidence type="ECO:0000259" key="9">
    <source>
        <dbReference type="Pfam" id="PF13231"/>
    </source>
</evidence>
<evidence type="ECO:0000256" key="3">
    <source>
        <dbReference type="ARBA" id="ARBA00022676"/>
    </source>
</evidence>
<evidence type="ECO:0000256" key="4">
    <source>
        <dbReference type="ARBA" id="ARBA00022679"/>
    </source>
</evidence>
<dbReference type="PANTHER" id="PTHR33908">
    <property type="entry name" value="MANNOSYLTRANSFERASE YKCB-RELATED"/>
    <property type="match status" value="1"/>
</dbReference>
<feature type="domain" description="Glycosyltransferase RgtA/B/C/D-like" evidence="9">
    <location>
        <begin position="64"/>
        <end position="225"/>
    </location>
</feature>
<protein>
    <recommendedName>
        <fullName evidence="9">Glycosyltransferase RgtA/B/C/D-like domain-containing protein</fullName>
    </recommendedName>
</protein>
<dbReference type="GO" id="GO:0009103">
    <property type="term" value="P:lipopolysaccharide biosynthetic process"/>
    <property type="evidence" value="ECO:0007669"/>
    <property type="project" value="UniProtKB-ARBA"/>
</dbReference>
<keyword evidence="5 8" id="KW-0812">Transmembrane</keyword>
<dbReference type="GO" id="GO:0016763">
    <property type="term" value="F:pentosyltransferase activity"/>
    <property type="evidence" value="ECO:0007669"/>
    <property type="project" value="TreeGrafter"/>
</dbReference>
<sequence length="593" mass="66712">MNKKYKGILWWQAVLLLAAFFTAICKIYIGMDHDESYIVVMGIRLLNGDRMFDTMWDLHMTSAWPAWLGTEVFYRITGSLEGLVVFLRILSVILQFAVAYIVYRILKKYFAQESAFLAAIVTAAFLPRATQNLEYGLLEMLFVVLTSVLIYDVIRQANDGGTVSWWKIVISAILFSVAVLAYPTIILAFPVYLVAACLLLNRKNAKWQVPLVFAGVCAICAGIFLVYILSYLSVPELLANIQGILSDGTHAEEGRMYSYGTQMLSLGKRSVMFLGICAAGYLCMKKCFPQKENILFYLLAVPTAVLVVSNVTGIRPSGPIGLQVRYLLAAVSGLVLYFAGKKKDRVLFWLFMLPGFAVYLGVMFGSNMGIEENASFLYLDLIAVVLLFSEYIIDEKKDRLTGIYPDGGKYNVKWNQGLQKICIITFAAGVLFTRGYFVRITGTGPANITEHRVQMTDGVLAGIYVYPEEAENYEEKEREIRRYSDSHDTILYLGGEALCNTFTEGQFTSATCISTPVFNEEWAAYYENEKHPQPTVIFVDKENVKDLDEFLQTTFGRFLVKKYGIIPENVVEEDKFYIVIVPSARSFAINGIK</sequence>
<keyword evidence="3" id="KW-0328">Glycosyltransferase</keyword>
<feature type="transmembrane region" description="Helical" evidence="8">
    <location>
        <begin position="83"/>
        <end position="103"/>
    </location>
</feature>
<evidence type="ECO:0000313" key="10">
    <source>
        <dbReference type="EMBL" id="CUN51892.1"/>
    </source>
</evidence>
<feature type="transmembrane region" description="Helical" evidence="8">
    <location>
        <begin position="320"/>
        <end position="339"/>
    </location>
</feature>
<accession>A0A173XJ65</accession>
<feature type="transmembrane region" description="Helical" evidence="8">
    <location>
        <begin position="166"/>
        <end position="199"/>
    </location>
</feature>
<dbReference type="PANTHER" id="PTHR33908:SF11">
    <property type="entry name" value="MEMBRANE PROTEIN"/>
    <property type="match status" value="1"/>
</dbReference>